<evidence type="ECO:0000313" key="1">
    <source>
        <dbReference type="EMBL" id="OGL45069.1"/>
    </source>
</evidence>
<dbReference type="AlphaFoldDB" id="A0A1F7RU35"/>
<sequence>MLNIEEIRFEDVHDDKIIELIRTLTPAPNCRLLIDFDDFCEISLHSMIVLSSIYTETLENGIEIHFYNAPNYFCQMFPDIPVIDKITTECFNEYQYVLVHRYSEFKLVSLNLDNSIKKVCISAYS</sequence>
<name>A0A1F7RU35_9BACT</name>
<accession>A0A1F7RU35</accession>
<gene>
    <name evidence="1" type="ORF">A2161_18865</name>
</gene>
<comment type="caution">
    <text evidence="1">The sequence shown here is derived from an EMBL/GenBank/DDBJ whole genome shotgun (WGS) entry which is preliminary data.</text>
</comment>
<reference evidence="1 2" key="1">
    <citation type="journal article" date="2016" name="Nat. Commun.">
        <title>Thousands of microbial genomes shed light on interconnected biogeochemical processes in an aquifer system.</title>
        <authorList>
            <person name="Anantharaman K."/>
            <person name="Brown C.T."/>
            <person name="Hug L.A."/>
            <person name="Sharon I."/>
            <person name="Castelle C.J."/>
            <person name="Probst A.J."/>
            <person name="Thomas B.C."/>
            <person name="Singh A."/>
            <person name="Wilkins M.J."/>
            <person name="Karaoz U."/>
            <person name="Brodie E.L."/>
            <person name="Williams K.H."/>
            <person name="Hubbard S.S."/>
            <person name="Banfield J.F."/>
        </authorList>
    </citation>
    <scope>NUCLEOTIDE SEQUENCE [LARGE SCALE GENOMIC DNA]</scope>
</reference>
<dbReference type="EMBL" id="MGDD01000196">
    <property type="protein sequence ID" value="OGL45069.1"/>
    <property type="molecule type" value="Genomic_DNA"/>
</dbReference>
<evidence type="ECO:0008006" key="3">
    <source>
        <dbReference type="Google" id="ProtNLM"/>
    </source>
</evidence>
<evidence type="ECO:0000313" key="2">
    <source>
        <dbReference type="Proteomes" id="UP000179266"/>
    </source>
</evidence>
<organism evidence="1 2">
    <name type="scientific">Candidatus Schekmanbacteria bacterium RBG_13_48_7</name>
    <dbReference type="NCBI Taxonomy" id="1817878"/>
    <lineage>
        <taxon>Bacteria</taxon>
        <taxon>Candidatus Schekmaniibacteriota</taxon>
    </lineage>
</organism>
<proteinExistence type="predicted"/>
<protein>
    <recommendedName>
        <fullName evidence="3">STAS domain-containing protein</fullName>
    </recommendedName>
</protein>
<dbReference type="Proteomes" id="UP000179266">
    <property type="component" value="Unassembled WGS sequence"/>
</dbReference>